<name>A0AAN2BLF1_9GAMM</name>
<feature type="transmembrane region" description="Helical" evidence="2">
    <location>
        <begin position="20"/>
        <end position="48"/>
    </location>
</feature>
<feature type="compositionally biased region" description="Low complexity" evidence="1">
    <location>
        <begin position="119"/>
        <end position="133"/>
    </location>
</feature>
<proteinExistence type="predicted"/>
<dbReference type="Pfam" id="PF14333">
    <property type="entry name" value="DUF4389"/>
    <property type="match status" value="1"/>
</dbReference>
<organism evidence="3 4">
    <name type="scientific">Marinagarivorans cellulosilyticus</name>
    <dbReference type="NCBI Taxonomy" id="2721545"/>
    <lineage>
        <taxon>Bacteria</taxon>
        <taxon>Pseudomonadati</taxon>
        <taxon>Pseudomonadota</taxon>
        <taxon>Gammaproteobacteria</taxon>
        <taxon>Cellvibrionales</taxon>
        <taxon>Cellvibrionaceae</taxon>
        <taxon>Marinagarivorans</taxon>
    </lineage>
</organism>
<dbReference type="Proteomes" id="UP001320119">
    <property type="component" value="Chromosome"/>
</dbReference>
<dbReference type="InterPro" id="IPR025498">
    <property type="entry name" value="DUF4389"/>
</dbReference>
<dbReference type="KEGG" id="marq:MARGE09_P3279"/>
<dbReference type="AlphaFoldDB" id="A0AAN2BLF1"/>
<dbReference type="EMBL" id="AP023086">
    <property type="protein sequence ID" value="BCD99078.1"/>
    <property type="molecule type" value="Genomic_DNA"/>
</dbReference>
<keyword evidence="4" id="KW-1185">Reference proteome</keyword>
<gene>
    <name evidence="3" type="ORF">MARGE09_P3279</name>
</gene>
<sequence length="153" mass="16749">MDPQLKKNLSSAEYWFRALYVVFFLVCAEIAGTLILLIALAQIIFTLITGHANARLVRFGASLAKYLFAIFNFATCKSEVKPFPFSDWPEVDAETPVEQAVVEDVEEDVVEDKPTAVVVEPEAPAAEADVQPETKATASQEPDVKDGKATQDA</sequence>
<evidence type="ECO:0000256" key="2">
    <source>
        <dbReference type="SAM" id="Phobius"/>
    </source>
</evidence>
<feature type="compositionally biased region" description="Basic and acidic residues" evidence="1">
    <location>
        <begin position="142"/>
        <end position="153"/>
    </location>
</feature>
<keyword evidence="2" id="KW-0472">Membrane</keyword>
<accession>A0AAN2BLF1</accession>
<evidence type="ECO:0000313" key="3">
    <source>
        <dbReference type="EMBL" id="BCD99078.1"/>
    </source>
</evidence>
<keyword evidence="2" id="KW-1133">Transmembrane helix</keyword>
<dbReference type="RefSeq" id="WP_236983984.1">
    <property type="nucleotide sequence ID" value="NZ_AP023086.1"/>
</dbReference>
<keyword evidence="2" id="KW-0812">Transmembrane</keyword>
<evidence type="ECO:0008006" key="5">
    <source>
        <dbReference type="Google" id="ProtNLM"/>
    </source>
</evidence>
<evidence type="ECO:0000256" key="1">
    <source>
        <dbReference type="SAM" id="MobiDB-lite"/>
    </source>
</evidence>
<protein>
    <recommendedName>
        <fullName evidence="5">Lipase</fullName>
    </recommendedName>
</protein>
<feature type="region of interest" description="Disordered" evidence="1">
    <location>
        <begin position="119"/>
        <end position="153"/>
    </location>
</feature>
<reference evidence="3 4" key="1">
    <citation type="journal article" date="2022" name="IScience">
        <title>An ultrasensitive nanofiber-based assay for enzymatic hydrolysis and deep-sea microbial degradation of cellulose.</title>
        <authorList>
            <person name="Tsudome M."/>
            <person name="Tachioka M."/>
            <person name="Miyazaki M."/>
            <person name="Uchimura K."/>
            <person name="Tsuda M."/>
            <person name="Takaki Y."/>
            <person name="Deguchi S."/>
        </authorList>
    </citation>
    <scope>NUCLEOTIDE SEQUENCE [LARGE SCALE GENOMIC DNA]</scope>
    <source>
        <strain evidence="3 4">GE09</strain>
    </source>
</reference>
<evidence type="ECO:0000313" key="4">
    <source>
        <dbReference type="Proteomes" id="UP001320119"/>
    </source>
</evidence>